<reference evidence="7 8" key="1">
    <citation type="submission" date="2016-01" db="EMBL/GenBank/DDBJ databases">
        <title>Genome sequence of the yeast Holleya sinecauda.</title>
        <authorList>
            <person name="Dietrich F.S."/>
        </authorList>
    </citation>
    <scope>NUCLEOTIDE SEQUENCE [LARGE SCALE GENOMIC DNA]</scope>
    <source>
        <strain evidence="7 8">ATCC 58844</strain>
    </source>
</reference>
<dbReference type="GO" id="GO:0005794">
    <property type="term" value="C:Golgi apparatus"/>
    <property type="evidence" value="ECO:0007669"/>
    <property type="project" value="TreeGrafter"/>
</dbReference>
<dbReference type="GO" id="GO:0007034">
    <property type="term" value="P:vacuolar transport"/>
    <property type="evidence" value="ECO:0007669"/>
    <property type="project" value="InterPro"/>
</dbReference>
<feature type="region of interest" description="Disordered" evidence="5">
    <location>
        <begin position="109"/>
        <end position="130"/>
    </location>
</feature>
<evidence type="ECO:0000256" key="1">
    <source>
        <dbReference type="ARBA" id="ARBA00004141"/>
    </source>
</evidence>
<comment type="subcellular location">
    <subcellularLocation>
        <location evidence="1">Membrane</location>
        <topology evidence="1">Multi-pass membrane protein</topology>
    </subcellularLocation>
</comment>
<keyword evidence="3 6" id="KW-1133">Transmembrane helix</keyword>
<name>A0A0X8HVK7_9SACH</name>
<keyword evidence="4 6" id="KW-0472">Membrane</keyword>
<organism evidence="7 8">
    <name type="scientific">Eremothecium sinecaudum</name>
    <dbReference type="NCBI Taxonomy" id="45286"/>
    <lineage>
        <taxon>Eukaryota</taxon>
        <taxon>Fungi</taxon>
        <taxon>Dikarya</taxon>
        <taxon>Ascomycota</taxon>
        <taxon>Saccharomycotina</taxon>
        <taxon>Saccharomycetes</taxon>
        <taxon>Saccharomycetales</taxon>
        <taxon>Saccharomycetaceae</taxon>
        <taxon>Eremothecium</taxon>
    </lineage>
</organism>
<dbReference type="GO" id="GO:0048471">
    <property type="term" value="C:perinuclear region of cytoplasm"/>
    <property type="evidence" value="ECO:0007669"/>
    <property type="project" value="TreeGrafter"/>
</dbReference>
<dbReference type="Pfam" id="PF10176">
    <property type="entry name" value="NEDD4_Bsd2"/>
    <property type="match status" value="1"/>
</dbReference>
<dbReference type="CDD" id="cd22212">
    <property type="entry name" value="NDFIP-like"/>
    <property type="match status" value="1"/>
</dbReference>
<dbReference type="RefSeq" id="XP_017989281.1">
    <property type="nucleotide sequence ID" value="XM_018133556.1"/>
</dbReference>
<dbReference type="Proteomes" id="UP000243052">
    <property type="component" value="Chromosome vii"/>
</dbReference>
<evidence type="ECO:0000256" key="6">
    <source>
        <dbReference type="SAM" id="Phobius"/>
    </source>
</evidence>
<feature type="region of interest" description="Disordered" evidence="5">
    <location>
        <begin position="1"/>
        <end position="56"/>
    </location>
</feature>
<evidence type="ECO:0000313" key="8">
    <source>
        <dbReference type="Proteomes" id="UP000243052"/>
    </source>
</evidence>
<feature type="compositionally biased region" description="Basic and acidic residues" evidence="5">
    <location>
        <begin position="112"/>
        <end position="129"/>
    </location>
</feature>
<dbReference type="GO" id="GO:0006511">
    <property type="term" value="P:ubiquitin-dependent protein catabolic process"/>
    <property type="evidence" value="ECO:0007669"/>
    <property type="project" value="TreeGrafter"/>
</dbReference>
<dbReference type="AlphaFoldDB" id="A0A0X8HVK7"/>
<proteinExistence type="predicted"/>
<dbReference type="GO" id="GO:0030001">
    <property type="term" value="P:metal ion transport"/>
    <property type="evidence" value="ECO:0007669"/>
    <property type="project" value="InterPro"/>
</dbReference>
<dbReference type="GO" id="GO:0016020">
    <property type="term" value="C:membrane"/>
    <property type="evidence" value="ECO:0007669"/>
    <property type="project" value="UniProtKB-SubCell"/>
</dbReference>
<dbReference type="InterPro" id="IPR019325">
    <property type="entry name" value="NEDD4/Bsd2"/>
</dbReference>
<protein>
    <submittedName>
        <fullName evidence="7">HGL055Wp</fullName>
    </submittedName>
</protein>
<dbReference type="PANTHER" id="PTHR13396:SF5">
    <property type="entry name" value="NEDD4 FAMILY INTERACTING PROTEIN"/>
    <property type="match status" value="1"/>
</dbReference>
<gene>
    <name evidence="7" type="ORF">AW171_hschr74311</name>
</gene>
<accession>A0A0X8HVK7</accession>
<dbReference type="GeneID" id="28725630"/>
<evidence type="ECO:0000313" key="7">
    <source>
        <dbReference type="EMBL" id="AMD22285.1"/>
    </source>
</evidence>
<dbReference type="EMBL" id="CP014247">
    <property type="protein sequence ID" value="AMD22285.1"/>
    <property type="molecule type" value="Genomic_DNA"/>
</dbReference>
<evidence type="ECO:0000256" key="5">
    <source>
        <dbReference type="SAM" id="MobiDB-lite"/>
    </source>
</evidence>
<feature type="compositionally biased region" description="Low complexity" evidence="5">
    <location>
        <begin position="8"/>
        <end position="20"/>
    </location>
</feature>
<feature type="transmembrane region" description="Helical" evidence="6">
    <location>
        <begin position="272"/>
        <end position="292"/>
    </location>
</feature>
<evidence type="ECO:0000256" key="2">
    <source>
        <dbReference type="ARBA" id="ARBA00022692"/>
    </source>
</evidence>
<keyword evidence="8" id="KW-1185">Reference proteome</keyword>
<keyword evidence="2 6" id="KW-0812">Transmembrane</keyword>
<dbReference type="GO" id="GO:0005783">
    <property type="term" value="C:endoplasmic reticulum"/>
    <property type="evidence" value="ECO:0007669"/>
    <property type="project" value="TreeGrafter"/>
</dbReference>
<dbReference type="PANTHER" id="PTHR13396">
    <property type="entry name" value="NEDD4 FAMILY INTERACTING PROTEIN 1/2"/>
    <property type="match status" value="1"/>
</dbReference>
<dbReference type="OrthoDB" id="10003116at2759"/>
<evidence type="ECO:0000256" key="4">
    <source>
        <dbReference type="ARBA" id="ARBA00023136"/>
    </source>
</evidence>
<dbReference type="GO" id="GO:0031398">
    <property type="term" value="P:positive regulation of protein ubiquitination"/>
    <property type="evidence" value="ECO:0007669"/>
    <property type="project" value="TreeGrafter"/>
</dbReference>
<evidence type="ECO:0000256" key="3">
    <source>
        <dbReference type="ARBA" id="ARBA00022989"/>
    </source>
</evidence>
<sequence>MNNNTIVGSSSMGNSSSGGSVDRPRDPLLQNMEDGAGGQPGDNLDDGASEHRQRPQEVIRSRMQRHLNSLARSFNILDRLFKRNEDLERYASSRGAHVGAHADGVFSNLAAKPDRSGSVENTDSDKPPTYDEAAADMVPPYYGVDEDGVGLLYNEICIDGLPVGNIVNCLWNLIISSSFQFIGFLMTYILHTSHAARHGSRFGLGFTFMQYGYSMLPRDVTSKVGKSNELNRYDVQNPNDFENPHQYLSSDTPQHNFKSQLSHGLIEQRSDAPALSILLIIFGLFILIKSVYDYTAVKRKERKFLSGAEPQPV</sequence>
<dbReference type="STRING" id="45286.A0A0X8HVK7"/>